<dbReference type="InterPro" id="IPR011006">
    <property type="entry name" value="CheY-like_superfamily"/>
</dbReference>
<reference evidence="2 3" key="1">
    <citation type="submission" date="2021-08" db="EMBL/GenBank/DDBJ databases">
        <title>Nocardioides bacterium WL0053 sp. nov., isolated from the sediment.</title>
        <authorList>
            <person name="Wang L."/>
            <person name="Zhang D."/>
            <person name="Zhang A."/>
        </authorList>
    </citation>
    <scope>NUCLEOTIDE SEQUENCE [LARGE SCALE GENOMIC DNA]</scope>
    <source>
        <strain evidence="2 3">WL0053</strain>
    </source>
</reference>
<dbReference type="RefSeq" id="WP_221023712.1">
    <property type="nucleotide sequence ID" value="NZ_JAIEZQ010000001.1"/>
</dbReference>
<dbReference type="InterPro" id="IPR013655">
    <property type="entry name" value="PAS_fold_3"/>
</dbReference>
<sequence>MTTVITGLYGPFRYTPATDTWWWADDLYRIHGFEPGEIVPTTALLVAHKHPDDAAVASAIIRNAFTSGEPFALWHRILDARRRLRQVVSVGDGHWDDGRLVEIRGYMVDVTGNKRAQTAKDINEAVRRSAESRATIEQAKGILMITLGLDQDAAFETLKRASQEANTKLRDLADKLVLCVEETRGRGEDPRLTIRSVLGAREATDPLV</sequence>
<keyword evidence="3" id="KW-1185">Reference proteome</keyword>
<dbReference type="Gene3D" id="3.30.450.20">
    <property type="entry name" value="PAS domain"/>
    <property type="match status" value="1"/>
</dbReference>
<dbReference type="EMBL" id="JAIEZQ010000001">
    <property type="protein sequence ID" value="MBY9073977.1"/>
    <property type="molecule type" value="Genomic_DNA"/>
</dbReference>
<dbReference type="PROSITE" id="PS50921">
    <property type="entry name" value="ANTAR"/>
    <property type="match status" value="1"/>
</dbReference>
<dbReference type="SUPFAM" id="SSF52172">
    <property type="entry name" value="CheY-like"/>
    <property type="match status" value="1"/>
</dbReference>
<comment type="caution">
    <text evidence="2">The sequence shown here is derived from an EMBL/GenBank/DDBJ whole genome shotgun (WGS) entry which is preliminary data.</text>
</comment>
<evidence type="ECO:0000259" key="1">
    <source>
        <dbReference type="PROSITE" id="PS50921"/>
    </source>
</evidence>
<dbReference type="InterPro" id="IPR035965">
    <property type="entry name" value="PAS-like_dom_sf"/>
</dbReference>
<dbReference type="Gene3D" id="1.10.10.10">
    <property type="entry name" value="Winged helix-like DNA-binding domain superfamily/Winged helix DNA-binding domain"/>
    <property type="match status" value="1"/>
</dbReference>
<evidence type="ECO:0000313" key="2">
    <source>
        <dbReference type="EMBL" id="MBY9073977.1"/>
    </source>
</evidence>
<organism evidence="2 3">
    <name type="scientific">Nocardioides jiangsuensis</name>
    <dbReference type="NCBI Taxonomy" id="2866161"/>
    <lineage>
        <taxon>Bacteria</taxon>
        <taxon>Bacillati</taxon>
        <taxon>Actinomycetota</taxon>
        <taxon>Actinomycetes</taxon>
        <taxon>Propionibacteriales</taxon>
        <taxon>Nocardioidaceae</taxon>
        <taxon>Nocardioides</taxon>
    </lineage>
</organism>
<gene>
    <name evidence="2" type="ORF">K1X13_03990</name>
</gene>
<name>A0ABS7RHI4_9ACTN</name>
<dbReference type="InterPro" id="IPR036388">
    <property type="entry name" value="WH-like_DNA-bd_sf"/>
</dbReference>
<dbReference type="Proteomes" id="UP000754710">
    <property type="component" value="Unassembled WGS sequence"/>
</dbReference>
<dbReference type="Pfam" id="PF08447">
    <property type="entry name" value="PAS_3"/>
    <property type="match status" value="1"/>
</dbReference>
<protein>
    <submittedName>
        <fullName evidence="2">PAS and ANTAR domain-containing protein</fullName>
    </submittedName>
</protein>
<dbReference type="Pfam" id="PF03861">
    <property type="entry name" value="ANTAR"/>
    <property type="match status" value="1"/>
</dbReference>
<dbReference type="InterPro" id="IPR005561">
    <property type="entry name" value="ANTAR"/>
</dbReference>
<evidence type="ECO:0000313" key="3">
    <source>
        <dbReference type="Proteomes" id="UP000754710"/>
    </source>
</evidence>
<dbReference type="SUPFAM" id="SSF55785">
    <property type="entry name" value="PYP-like sensor domain (PAS domain)"/>
    <property type="match status" value="1"/>
</dbReference>
<proteinExistence type="predicted"/>
<dbReference type="SMART" id="SM01012">
    <property type="entry name" value="ANTAR"/>
    <property type="match status" value="1"/>
</dbReference>
<feature type="domain" description="ANTAR" evidence="1">
    <location>
        <begin position="116"/>
        <end position="177"/>
    </location>
</feature>
<accession>A0ABS7RHI4</accession>